<organism evidence="2">
    <name type="scientific">Spathaspora passalidarum (strain NRRL Y-27907 / 11-Y1)</name>
    <dbReference type="NCBI Taxonomy" id="619300"/>
    <lineage>
        <taxon>Eukaryota</taxon>
        <taxon>Fungi</taxon>
        <taxon>Dikarya</taxon>
        <taxon>Ascomycota</taxon>
        <taxon>Saccharomycotina</taxon>
        <taxon>Pichiomycetes</taxon>
        <taxon>Debaryomycetaceae</taxon>
        <taxon>Spathaspora</taxon>
    </lineage>
</organism>
<dbReference type="PANTHER" id="PTHR39401">
    <property type="entry name" value="SNOAL-LIKE DOMAIN-CONTAINING PROTEIN"/>
    <property type="match status" value="1"/>
</dbReference>
<dbReference type="EMBL" id="GL996499">
    <property type="protein sequence ID" value="EGW35389.1"/>
    <property type="molecule type" value="Genomic_DNA"/>
</dbReference>
<accession>G3AGQ6</accession>
<dbReference type="OMA" id="SEWAARM"/>
<dbReference type="Gene3D" id="3.10.450.50">
    <property type="match status" value="1"/>
</dbReference>
<dbReference type="SUPFAM" id="SSF54427">
    <property type="entry name" value="NTF2-like"/>
    <property type="match status" value="1"/>
</dbReference>
<dbReference type="RefSeq" id="XP_007372801.1">
    <property type="nucleotide sequence ID" value="XM_007372739.1"/>
</dbReference>
<proteinExistence type="predicted"/>
<gene>
    <name evidence="1" type="ORF">SPAPADRAFT_58607</name>
</gene>
<dbReference type="InterPro" id="IPR032710">
    <property type="entry name" value="NTF2-like_dom_sf"/>
</dbReference>
<dbReference type="STRING" id="619300.G3AGQ6"/>
<dbReference type="HOGENOM" id="CLU_107714_2_0_1"/>
<evidence type="ECO:0000313" key="1">
    <source>
        <dbReference type="EMBL" id="EGW35389.1"/>
    </source>
</evidence>
<keyword evidence="2" id="KW-1185">Reference proteome</keyword>
<sequence>MTKYSPTITSSLKKFITDFYLTSDVAPPAALTETRDPYLNFFTEDAPLIMGSTRVKGHNEIIELRKGMWKVVTKRHHVVENVASVEDNNTLLINGYVDYTLINGKSITSEWAARMHLTKDLKMEFYQVYLDPSLTAKALAED</sequence>
<dbReference type="Proteomes" id="UP000000709">
    <property type="component" value="Unassembled WGS sequence"/>
</dbReference>
<dbReference type="PANTHER" id="PTHR39401:SF1">
    <property type="entry name" value="SNOAL-LIKE DOMAIN-CONTAINING PROTEIN"/>
    <property type="match status" value="1"/>
</dbReference>
<dbReference type="KEGG" id="spaa:SPAPADRAFT_58607"/>
<evidence type="ECO:0000313" key="2">
    <source>
        <dbReference type="Proteomes" id="UP000000709"/>
    </source>
</evidence>
<dbReference type="AlphaFoldDB" id="G3AGQ6"/>
<dbReference type="GeneID" id="18872529"/>
<dbReference type="eggNOG" id="ENOG502S7KH">
    <property type="taxonomic scope" value="Eukaryota"/>
</dbReference>
<dbReference type="OrthoDB" id="3468019at2759"/>
<evidence type="ECO:0008006" key="3">
    <source>
        <dbReference type="Google" id="ProtNLM"/>
    </source>
</evidence>
<reference evidence="1 2" key="1">
    <citation type="journal article" date="2011" name="Proc. Natl. Acad. Sci. U.S.A.">
        <title>Comparative genomics of xylose-fermenting fungi for enhanced biofuel production.</title>
        <authorList>
            <person name="Wohlbach D.J."/>
            <person name="Kuo A."/>
            <person name="Sato T.K."/>
            <person name="Potts K.M."/>
            <person name="Salamov A.A."/>
            <person name="LaButti K.M."/>
            <person name="Sun H."/>
            <person name="Clum A."/>
            <person name="Pangilinan J.L."/>
            <person name="Lindquist E.A."/>
            <person name="Lucas S."/>
            <person name="Lapidus A."/>
            <person name="Jin M."/>
            <person name="Gunawan C."/>
            <person name="Balan V."/>
            <person name="Dale B.E."/>
            <person name="Jeffries T.W."/>
            <person name="Zinkel R."/>
            <person name="Barry K.W."/>
            <person name="Grigoriev I.V."/>
            <person name="Gasch A.P."/>
        </authorList>
    </citation>
    <scope>NUCLEOTIDE SEQUENCE [LARGE SCALE GENOMIC DNA]</scope>
    <source>
        <strain evidence="2">NRRL Y-27907 / 11-Y1</strain>
    </source>
</reference>
<name>G3AGQ6_SPAPN</name>
<dbReference type="InParanoid" id="G3AGQ6"/>
<protein>
    <recommendedName>
        <fullName evidence="3">SnoaL-like domain-containing protein</fullName>
    </recommendedName>
</protein>